<proteinExistence type="predicted"/>
<accession>A0A815X574</accession>
<dbReference type="EMBL" id="CAJNOQ010027463">
    <property type="protein sequence ID" value="CAF1553705.1"/>
    <property type="molecule type" value="Genomic_DNA"/>
</dbReference>
<evidence type="ECO:0000313" key="1">
    <source>
        <dbReference type="EMBL" id="CAF1553705.1"/>
    </source>
</evidence>
<dbReference type="Proteomes" id="UP000681722">
    <property type="component" value="Unassembled WGS sequence"/>
</dbReference>
<comment type="caution">
    <text evidence="1">The sequence shown here is derived from an EMBL/GenBank/DDBJ whole genome shotgun (WGS) entry which is preliminary data.</text>
</comment>
<dbReference type="EMBL" id="CAJOBC010093155">
    <property type="protein sequence ID" value="CAF4414813.1"/>
    <property type="molecule type" value="Genomic_DNA"/>
</dbReference>
<dbReference type="AlphaFoldDB" id="A0A815X574"/>
<organism evidence="1 3">
    <name type="scientific">Didymodactylos carnosus</name>
    <dbReference type="NCBI Taxonomy" id="1234261"/>
    <lineage>
        <taxon>Eukaryota</taxon>
        <taxon>Metazoa</taxon>
        <taxon>Spiralia</taxon>
        <taxon>Gnathifera</taxon>
        <taxon>Rotifera</taxon>
        <taxon>Eurotatoria</taxon>
        <taxon>Bdelloidea</taxon>
        <taxon>Philodinida</taxon>
        <taxon>Philodinidae</taxon>
        <taxon>Didymodactylos</taxon>
    </lineage>
</organism>
<feature type="non-terminal residue" evidence="1">
    <location>
        <position position="47"/>
    </location>
</feature>
<dbReference type="Proteomes" id="UP000663829">
    <property type="component" value="Unassembled WGS sequence"/>
</dbReference>
<protein>
    <submittedName>
        <fullName evidence="1">Uncharacterized protein</fullName>
    </submittedName>
</protein>
<name>A0A815X574_9BILA</name>
<keyword evidence="3" id="KW-1185">Reference proteome</keyword>
<evidence type="ECO:0000313" key="3">
    <source>
        <dbReference type="Proteomes" id="UP000663829"/>
    </source>
</evidence>
<gene>
    <name evidence="1" type="ORF">GPM918_LOCUS39357</name>
    <name evidence="2" type="ORF">SRO942_LOCUS40223</name>
</gene>
<reference evidence="1" key="1">
    <citation type="submission" date="2021-02" db="EMBL/GenBank/DDBJ databases">
        <authorList>
            <person name="Nowell W R."/>
        </authorList>
    </citation>
    <scope>NUCLEOTIDE SEQUENCE</scope>
</reference>
<evidence type="ECO:0000313" key="2">
    <source>
        <dbReference type="EMBL" id="CAF4414813.1"/>
    </source>
</evidence>
<sequence>MRQLLPDFTERWSKTASIERQPYVPEKPSDSVLNGDSTDIVKIFCSI</sequence>